<dbReference type="InterPro" id="IPR036865">
    <property type="entry name" value="CRAL-TRIO_dom_sf"/>
</dbReference>
<dbReference type="InterPro" id="IPR056466">
    <property type="entry name" value="Spectrin_DBS"/>
</dbReference>
<dbReference type="Pfam" id="PF13716">
    <property type="entry name" value="CRAL_TRIO_2"/>
    <property type="match status" value="1"/>
</dbReference>
<evidence type="ECO:0000259" key="4">
    <source>
        <dbReference type="PROSITE" id="PS50191"/>
    </source>
</evidence>
<dbReference type="SUPFAM" id="SSF52087">
    <property type="entry name" value="CRAL/TRIO domain"/>
    <property type="match status" value="1"/>
</dbReference>
<dbReference type="Proteomes" id="UP001152622">
    <property type="component" value="Chromosome 10"/>
</dbReference>
<dbReference type="SMART" id="SM00516">
    <property type="entry name" value="SEC14"/>
    <property type="match status" value="1"/>
</dbReference>
<name>A0A9Q1EZE4_SYNKA</name>
<dbReference type="GO" id="GO:0005737">
    <property type="term" value="C:cytoplasm"/>
    <property type="evidence" value="ECO:0007669"/>
    <property type="project" value="TreeGrafter"/>
</dbReference>
<dbReference type="Pfam" id="PF23289">
    <property type="entry name" value="Spectrin_5"/>
    <property type="match status" value="1"/>
</dbReference>
<keyword evidence="2" id="KW-0175">Coiled coil</keyword>
<dbReference type="PANTHER" id="PTHR22826">
    <property type="entry name" value="RHO GUANINE EXCHANGE FACTOR-RELATED"/>
    <property type="match status" value="1"/>
</dbReference>
<proteinExistence type="predicted"/>
<accession>A0A9Q1EZE4</accession>
<organism evidence="5 6">
    <name type="scientific">Synaphobranchus kaupii</name>
    <name type="common">Kaup's arrowtooth eel</name>
    <dbReference type="NCBI Taxonomy" id="118154"/>
    <lineage>
        <taxon>Eukaryota</taxon>
        <taxon>Metazoa</taxon>
        <taxon>Chordata</taxon>
        <taxon>Craniata</taxon>
        <taxon>Vertebrata</taxon>
        <taxon>Euteleostomi</taxon>
        <taxon>Actinopterygii</taxon>
        <taxon>Neopterygii</taxon>
        <taxon>Teleostei</taxon>
        <taxon>Anguilliformes</taxon>
        <taxon>Synaphobranchidae</taxon>
        <taxon>Synaphobranchus</taxon>
    </lineage>
</organism>
<reference evidence="5" key="1">
    <citation type="journal article" date="2023" name="Science">
        <title>Genome structures resolve the early diversification of teleost fishes.</title>
        <authorList>
            <person name="Parey E."/>
            <person name="Louis A."/>
            <person name="Montfort J."/>
            <person name="Bouchez O."/>
            <person name="Roques C."/>
            <person name="Iampietro C."/>
            <person name="Lluch J."/>
            <person name="Castinel A."/>
            <person name="Donnadieu C."/>
            <person name="Desvignes T."/>
            <person name="Floi Bucao C."/>
            <person name="Jouanno E."/>
            <person name="Wen M."/>
            <person name="Mejri S."/>
            <person name="Dirks R."/>
            <person name="Jansen H."/>
            <person name="Henkel C."/>
            <person name="Chen W.J."/>
            <person name="Zahm M."/>
            <person name="Cabau C."/>
            <person name="Klopp C."/>
            <person name="Thompson A.W."/>
            <person name="Robinson-Rechavi M."/>
            <person name="Braasch I."/>
            <person name="Lecointre G."/>
            <person name="Bobe J."/>
            <person name="Postlethwait J.H."/>
            <person name="Berthelot C."/>
            <person name="Roest Crollius H."/>
            <person name="Guiguen Y."/>
        </authorList>
    </citation>
    <scope>NUCLEOTIDE SEQUENCE</scope>
    <source>
        <strain evidence="5">WJC10195</strain>
    </source>
</reference>
<dbReference type="EMBL" id="JAINUF010000010">
    <property type="protein sequence ID" value="KAJ8347899.1"/>
    <property type="molecule type" value="Genomic_DNA"/>
</dbReference>
<dbReference type="OrthoDB" id="10004999at2759"/>
<feature type="domain" description="CRAL-TRIO" evidence="4">
    <location>
        <begin position="157"/>
        <end position="257"/>
    </location>
</feature>
<evidence type="ECO:0000313" key="6">
    <source>
        <dbReference type="Proteomes" id="UP001152622"/>
    </source>
</evidence>
<keyword evidence="6" id="KW-1185">Reference proteome</keyword>
<feature type="region of interest" description="Disordered" evidence="3">
    <location>
        <begin position="601"/>
        <end position="621"/>
    </location>
</feature>
<feature type="compositionally biased region" description="Pro residues" evidence="3">
    <location>
        <begin position="605"/>
        <end position="621"/>
    </location>
</feature>
<dbReference type="GO" id="GO:0005085">
    <property type="term" value="F:guanyl-nucleotide exchange factor activity"/>
    <property type="evidence" value="ECO:0007669"/>
    <property type="project" value="UniProtKB-KW"/>
</dbReference>
<evidence type="ECO:0000313" key="5">
    <source>
        <dbReference type="EMBL" id="KAJ8347899.1"/>
    </source>
</evidence>
<keyword evidence="1" id="KW-0344">Guanine-nucleotide releasing factor</keyword>
<dbReference type="InterPro" id="IPR001251">
    <property type="entry name" value="CRAL-TRIO_dom"/>
</dbReference>
<protein>
    <recommendedName>
        <fullName evidence="4">CRAL-TRIO domain-containing protein</fullName>
    </recommendedName>
</protein>
<evidence type="ECO:0000256" key="3">
    <source>
        <dbReference type="SAM" id="MobiDB-lite"/>
    </source>
</evidence>
<gene>
    <name evidence="5" type="ORF">SKAU_G00264880</name>
</gene>
<dbReference type="AlphaFoldDB" id="A0A9Q1EZE4"/>
<evidence type="ECO:0000256" key="2">
    <source>
        <dbReference type="SAM" id="Coils"/>
    </source>
</evidence>
<dbReference type="InterPro" id="IPR051336">
    <property type="entry name" value="RhoGEF_Guanine_NuclExch_SF"/>
</dbReference>
<dbReference type="PANTHER" id="PTHR22826:SF207">
    <property type="entry name" value="PROTO-ONCOGENE DBL-LIKE ISOFORM X1"/>
    <property type="match status" value="1"/>
</dbReference>
<dbReference type="CDD" id="cd00170">
    <property type="entry name" value="SEC14"/>
    <property type="match status" value="1"/>
</dbReference>
<sequence>MSRTEMESYYNLLQTVSALESMLAPTAGLIGLSYLKNVVLPKLLNAFCALLHCGSTLSTRILRLLTRLRTSAATADGAGPYSQTQQLDSNTGIQEVMAPMSITEVHDYMEKQVAYVSGGRGKESSVIITFPECTAFHDIPDEGLDKVLKYLTFAQRNLQPGVKFVIILDRRLDTWASIKVALAKIAASFPGNLHLVLVLRPTSFLQRTATDIGFRFSQEDFMLKMPLVMLSSVTDLLRYIDENQLTSEFGGTLDYCHSDWIVLRTAIESFAVTVKEIAQMLQAFGTDLAETELPDEGNAIDYLLMSHTDKYRQLKDDIRSVMRQGRHLLSNLEASRTAEEDPGEQRDVNQDWQTVQRLMAQLRDMEMAFDEFFEKHHLKLKQYLQLLRYEQSFHEMESSLEKLSSQVRDVATVGATVPQTEQLIKDLDNLNTKAEDEMGRAQIIVLHGHQLAASHHYAMALIVQRCNELRHLCDVLTANLRAKRAALNRTRDLLLRLEEVLRWCDEGAYLLASQLVDKFQSKEGAQAALWDIEKLQERAPPPLSAGPDVLSLEFESILTPQLQVQIGAAHDKFSSVQGMVHNRQACLRKLADVQVRPVQLVAPRPENPPPLEIPPLLPETR</sequence>
<evidence type="ECO:0000256" key="1">
    <source>
        <dbReference type="ARBA" id="ARBA00022658"/>
    </source>
</evidence>
<dbReference type="SUPFAM" id="SSF46966">
    <property type="entry name" value="Spectrin repeat"/>
    <property type="match status" value="1"/>
</dbReference>
<dbReference type="GO" id="GO:0016358">
    <property type="term" value="P:dendrite development"/>
    <property type="evidence" value="ECO:0007669"/>
    <property type="project" value="TreeGrafter"/>
</dbReference>
<dbReference type="PROSITE" id="PS50191">
    <property type="entry name" value="CRAL_TRIO"/>
    <property type="match status" value="1"/>
</dbReference>
<feature type="coiled-coil region" evidence="2">
    <location>
        <begin position="386"/>
        <end position="437"/>
    </location>
</feature>
<comment type="caution">
    <text evidence="5">The sequence shown here is derived from an EMBL/GenBank/DDBJ whole genome shotgun (WGS) entry which is preliminary data.</text>
</comment>
<dbReference type="Gene3D" id="1.20.58.60">
    <property type="match status" value="1"/>
</dbReference>